<evidence type="ECO:0000256" key="1">
    <source>
        <dbReference type="ARBA" id="ARBA00023239"/>
    </source>
</evidence>
<dbReference type="AlphaFoldDB" id="A0A8J3W8N3"/>
<dbReference type="RefSeq" id="WP_203895265.1">
    <property type="nucleotide sequence ID" value="NZ_BOOH01000065.1"/>
</dbReference>
<reference evidence="3 4" key="1">
    <citation type="submission" date="2021-01" db="EMBL/GenBank/DDBJ databases">
        <title>Whole genome shotgun sequence of Planobispora longispora NBRC 13918.</title>
        <authorList>
            <person name="Komaki H."/>
            <person name="Tamura T."/>
        </authorList>
    </citation>
    <scope>NUCLEOTIDE SEQUENCE [LARGE SCALE GENOMIC DNA]</scope>
    <source>
        <strain evidence="3 4">NBRC 13918</strain>
    </source>
</reference>
<accession>A0A8J3W8N3</accession>
<dbReference type="PANTHER" id="PTHR35201">
    <property type="entry name" value="TERPENE SYNTHASE"/>
    <property type="match status" value="1"/>
</dbReference>
<dbReference type="InterPro" id="IPR008949">
    <property type="entry name" value="Isoprenoid_synthase_dom_sf"/>
</dbReference>
<dbReference type="EC" id="4.2.3.-" evidence="2"/>
<dbReference type="Gene3D" id="1.10.600.10">
    <property type="entry name" value="Farnesyl Diphosphate Synthase"/>
    <property type="match status" value="1"/>
</dbReference>
<dbReference type="PANTHER" id="PTHR35201:SF4">
    <property type="entry name" value="BETA-PINACENE SYNTHASE-RELATED"/>
    <property type="match status" value="1"/>
</dbReference>
<comment type="caution">
    <text evidence="3">The sequence shown here is derived from an EMBL/GenBank/DDBJ whole genome shotgun (WGS) entry which is preliminary data.</text>
</comment>
<dbReference type="GO" id="GO:0010333">
    <property type="term" value="F:terpene synthase activity"/>
    <property type="evidence" value="ECO:0007669"/>
    <property type="project" value="InterPro"/>
</dbReference>
<protein>
    <recommendedName>
        <fullName evidence="2">Terpene synthase</fullName>
        <ecNumber evidence="2">4.2.3.-</ecNumber>
    </recommendedName>
</protein>
<dbReference type="Proteomes" id="UP000616724">
    <property type="component" value="Unassembled WGS sequence"/>
</dbReference>
<dbReference type="SFLD" id="SFLDS00005">
    <property type="entry name" value="Isoprenoid_Synthase_Type_I"/>
    <property type="match status" value="1"/>
</dbReference>
<dbReference type="InterPro" id="IPR034686">
    <property type="entry name" value="Terpene_cyclase-like_2"/>
</dbReference>
<keyword evidence="2" id="KW-0479">Metal-binding</keyword>
<comment type="cofactor">
    <cofactor evidence="2">
        <name>Mg(2+)</name>
        <dbReference type="ChEBI" id="CHEBI:18420"/>
    </cofactor>
</comment>
<dbReference type="SFLD" id="SFLDG01020">
    <property type="entry name" value="Terpene_Cyclase_Like_2"/>
    <property type="match status" value="1"/>
</dbReference>
<keyword evidence="2" id="KW-0460">Magnesium</keyword>
<keyword evidence="1 2" id="KW-0456">Lyase</keyword>
<dbReference type="EMBL" id="BOOH01000065">
    <property type="protein sequence ID" value="GIH80854.1"/>
    <property type="molecule type" value="Genomic_DNA"/>
</dbReference>
<organism evidence="3 4">
    <name type="scientific">Planobispora longispora</name>
    <dbReference type="NCBI Taxonomy" id="28887"/>
    <lineage>
        <taxon>Bacteria</taxon>
        <taxon>Bacillati</taxon>
        <taxon>Actinomycetota</taxon>
        <taxon>Actinomycetes</taxon>
        <taxon>Streptosporangiales</taxon>
        <taxon>Streptosporangiaceae</taxon>
        <taxon>Planobispora</taxon>
    </lineage>
</organism>
<gene>
    <name evidence="3" type="ORF">Plo01_72830</name>
</gene>
<name>A0A8J3W8N3_9ACTN</name>
<dbReference type="Pfam" id="PF19086">
    <property type="entry name" value="Terpene_syn_C_2"/>
    <property type="match status" value="1"/>
</dbReference>
<sequence>MPYEASSPAPLSPAWSADDLQPPLFCPIDSAINPAAHRVEQRAVAWIDEAGFCATPRERAWAVATKSADFYARFAPNADEDLLLPAVLWVYWGFAFDDARCDSGRHSSHPETFVPMAARVQRALERPCPSEADDAYARALRDIATRFRRTGTSVQFHRFVAAHRAWLAGVAWQIANQAAGVMPDLEDYLTMRLHSAGGEPTFAMLEIANGMEVPAAEMDAPAVRALTEMAILTAALDNDRHSLAKELNRRQADQNIYTVLLRRHADSLPVAVREAACLRDRVLCRFLRLRETTLPRLSAAGRCYVDGLAHGIRGNAEWGLRVPRYLSRGPVPEESGTAPIAWAERPLDDRPLSLPTVSWWWDPAL</sequence>
<evidence type="ECO:0000313" key="3">
    <source>
        <dbReference type="EMBL" id="GIH80854.1"/>
    </source>
</evidence>
<keyword evidence="4" id="KW-1185">Reference proteome</keyword>
<comment type="similarity">
    <text evidence="2">Belongs to the terpene synthase family.</text>
</comment>
<dbReference type="GO" id="GO:0046872">
    <property type="term" value="F:metal ion binding"/>
    <property type="evidence" value="ECO:0007669"/>
    <property type="project" value="UniProtKB-KW"/>
</dbReference>
<evidence type="ECO:0000313" key="4">
    <source>
        <dbReference type="Proteomes" id="UP000616724"/>
    </source>
</evidence>
<proteinExistence type="inferred from homology"/>
<evidence type="ECO:0000256" key="2">
    <source>
        <dbReference type="RuleBase" id="RU366034"/>
    </source>
</evidence>
<dbReference type="SUPFAM" id="SSF48576">
    <property type="entry name" value="Terpenoid synthases"/>
    <property type="match status" value="1"/>
</dbReference>